<evidence type="ECO:0000313" key="3">
    <source>
        <dbReference type="Proteomes" id="UP000274822"/>
    </source>
</evidence>
<name>A0A433Q2Q7_9FUNG</name>
<organism evidence="2 3">
    <name type="scientific">Jimgerdemannia flammicorona</name>
    <dbReference type="NCBI Taxonomy" id="994334"/>
    <lineage>
        <taxon>Eukaryota</taxon>
        <taxon>Fungi</taxon>
        <taxon>Fungi incertae sedis</taxon>
        <taxon>Mucoromycota</taxon>
        <taxon>Mucoromycotina</taxon>
        <taxon>Endogonomycetes</taxon>
        <taxon>Endogonales</taxon>
        <taxon>Endogonaceae</taxon>
        <taxon>Jimgerdemannia</taxon>
    </lineage>
</organism>
<feature type="region of interest" description="Disordered" evidence="1">
    <location>
        <begin position="1"/>
        <end position="21"/>
    </location>
</feature>
<accession>A0A433Q2Q7</accession>
<proteinExistence type="predicted"/>
<keyword evidence="3" id="KW-1185">Reference proteome</keyword>
<sequence>MSEVAGGGEEVAEAADRGGREGGVEFESVKLAIGKNTSCSTIPLHTNKREGKNVKGERHGIIICIDGKDNLVEELGWKTGTGRPWPCVSEEGFSQLSDMVQ</sequence>
<dbReference type="Proteomes" id="UP000274822">
    <property type="component" value="Unassembled WGS sequence"/>
</dbReference>
<dbReference type="EMBL" id="RBNJ01017335">
    <property type="protein sequence ID" value="RUS24103.1"/>
    <property type="molecule type" value="Genomic_DNA"/>
</dbReference>
<evidence type="ECO:0000256" key="1">
    <source>
        <dbReference type="SAM" id="MobiDB-lite"/>
    </source>
</evidence>
<comment type="caution">
    <text evidence="2">The sequence shown here is derived from an EMBL/GenBank/DDBJ whole genome shotgun (WGS) entry which is preliminary data.</text>
</comment>
<reference evidence="2 3" key="1">
    <citation type="journal article" date="2018" name="New Phytol.">
        <title>Phylogenomics of Endogonaceae and evolution of mycorrhizas within Mucoromycota.</title>
        <authorList>
            <person name="Chang Y."/>
            <person name="Desiro A."/>
            <person name="Na H."/>
            <person name="Sandor L."/>
            <person name="Lipzen A."/>
            <person name="Clum A."/>
            <person name="Barry K."/>
            <person name="Grigoriev I.V."/>
            <person name="Martin F.M."/>
            <person name="Stajich J.E."/>
            <person name="Smith M.E."/>
            <person name="Bonito G."/>
            <person name="Spatafora J.W."/>
        </authorList>
    </citation>
    <scope>NUCLEOTIDE SEQUENCE [LARGE SCALE GENOMIC DNA]</scope>
    <source>
        <strain evidence="2 3">AD002</strain>
    </source>
</reference>
<evidence type="ECO:0000313" key="2">
    <source>
        <dbReference type="EMBL" id="RUS24103.1"/>
    </source>
</evidence>
<dbReference type="AlphaFoldDB" id="A0A433Q2Q7"/>
<gene>
    <name evidence="2" type="ORF">BC938DRAFT_474123</name>
</gene>
<protein>
    <submittedName>
        <fullName evidence="2">Uncharacterized protein</fullName>
    </submittedName>
</protein>